<reference evidence="7" key="1">
    <citation type="submission" date="2017-01" db="EMBL/GenBank/DDBJ databases">
        <authorList>
            <person name="Varghese N."/>
            <person name="Submissions S."/>
        </authorList>
    </citation>
    <scope>NUCLEOTIDE SEQUENCE [LARGE SCALE GENOMIC DNA]</scope>
    <source>
        <strain evidence="7">DSM 19945</strain>
    </source>
</reference>
<sequence length="453" mass="48791">MDVSTPATRFTPMIRILALTVIAIVLLGCAHNVILSDVMQSASLHPVSAAGYLVAALGLLLRPRLSLTLAQSVVVLVAGQRILESLFASWPILVSPDIFALWGLDLGLNGAFSTNTARALLILNGALLAERVSPRLAVGIVSLGWFTAAGPLFKFSFSLFNADIHFSIFSLTALLCVLFALVLRHADSAVFRVFVAPGELRQPFLLMLSVIVGVPFVTGALLSHTGEFTHSHLGQMIAAFEAMEYLLLAVVLYTGATMHLQRTKLTHALHHDQLTGALNRRGLIDAIEANPRLSGMILFDLDHFKRINDSMGHIEGDRVLRAVADVVQARLAPGDVFARWGGEEFLVLLEATDHDVLEAKAEQLRRAIGGMGWATHDFPLAGVTASFGFGPYNLQEESLTAALARTDAALQTAKEGGRNRCVAAHYRQAKPEAAPAQQPQNAAPRPVLSLVQD</sequence>
<dbReference type="CDD" id="cd01949">
    <property type="entry name" value="GGDEF"/>
    <property type="match status" value="1"/>
</dbReference>
<dbReference type="Pfam" id="PF00990">
    <property type="entry name" value="GGDEF"/>
    <property type="match status" value="1"/>
</dbReference>
<protein>
    <recommendedName>
        <fullName evidence="1">diguanylate cyclase</fullName>
        <ecNumber evidence="1">2.7.7.65</ecNumber>
    </recommendedName>
</protein>
<evidence type="ECO:0000313" key="7">
    <source>
        <dbReference type="Proteomes" id="UP000186221"/>
    </source>
</evidence>
<feature type="region of interest" description="Disordered" evidence="3">
    <location>
        <begin position="429"/>
        <end position="453"/>
    </location>
</feature>
<organism evidence="6 7">
    <name type="scientific">Rhodobacter aestuarii</name>
    <dbReference type="NCBI Taxonomy" id="453582"/>
    <lineage>
        <taxon>Bacteria</taxon>
        <taxon>Pseudomonadati</taxon>
        <taxon>Pseudomonadota</taxon>
        <taxon>Alphaproteobacteria</taxon>
        <taxon>Rhodobacterales</taxon>
        <taxon>Rhodobacter group</taxon>
        <taxon>Rhodobacter</taxon>
    </lineage>
</organism>
<dbReference type="Gene3D" id="3.30.70.270">
    <property type="match status" value="1"/>
</dbReference>
<evidence type="ECO:0000259" key="5">
    <source>
        <dbReference type="PROSITE" id="PS50887"/>
    </source>
</evidence>
<dbReference type="EC" id="2.7.7.65" evidence="1"/>
<feature type="compositionally biased region" description="Low complexity" evidence="3">
    <location>
        <begin position="431"/>
        <end position="444"/>
    </location>
</feature>
<feature type="domain" description="GGDEF" evidence="5">
    <location>
        <begin position="292"/>
        <end position="426"/>
    </location>
</feature>
<evidence type="ECO:0000256" key="3">
    <source>
        <dbReference type="SAM" id="MobiDB-lite"/>
    </source>
</evidence>
<feature type="transmembrane region" description="Helical" evidence="4">
    <location>
        <begin position="42"/>
        <end position="61"/>
    </location>
</feature>
<dbReference type="PROSITE" id="PS50887">
    <property type="entry name" value="GGDEF"/>
    <property type="match status" value="1"/>
</dbReference>
<proteinExistence type="predicted"/>
<dbReference type="AlphaFoldDB" id="A0A1N7LZN9"/>
<dbReference type="EMBL" id="FTOG01000005">
    <property type="protein sequence ID" value="SIS79310.1"/>
    <property type="molecule type" value="Genomic_DNA"/>
</dbReference>
<keyword evidence="7" id="KW-1185">Reference proteome</keyword>
<dbReference type="PANTHER" id="PTHR45138">
    <property type="entry name" value="REGULATORY COMPONENTS OF SENSORY TRANSDUCTION SYSTEM"/>
    <property type="match status" value="1"/>
</dbReference>
<gene>
    <name evidence="6" type="ORF">SAMN05421580_10512</name>
</gene>
<dbReference type="SMART" id="SM00267">
    <property type="entry name" value="GGDEF"/>
    <property type="match status" value="1"/>
</dbReference>
<dbReference type="InterPro" id="IPR043128">
    <property type="entry name" value="Rev_trsase/Diguanyl_cyclase"/>
</dbReference>
<dbReference type="STRING" id="453582.SAMN05421580_10512"/>
<dbReference type="InterPro" id="IPR000160">
    <property type="entry name" value="GGDEF_dom"/>
</dbReference>
<feature type="transmembrane region" description="Helical" evidence="4">
    <location>
        <begin position="236"/>
        <end position="256"/>
    </location>
</feature>
<dbReference type="InterPro" id="IPR050469">
    <property type="entry name" value="Diguanylate_Cyclase"/>
</dbReference>
<keyword evidence="4" id="KW-0812">Transmembrane</keyword>
<evidence type="ECO:0000256" key="2">
    <source>
        <dbReference type="ARBA" id="ARBA00034247"/>
    </source>
</evidence>
<feature type="transmembrane region" description="Helical" evidence="4">
    <location>
        <begin position="164"/>
        <end position="183"/>
    </location>
</feature>
<name>A0A1N7LZN9_9RHOB</name>
<accession>A0A1N7LZN9</accession>
<evidence type="ECO:0000256" key="1">
    <source>
        <dbReference type="ARBA" id="ARBA00012528"/>
    </source>
</evidence>
<feature type="transmembrane region" description="Helical" evidence="4">
    <location>
        <begin position="135"/>
        <end position="152"/>
    </location>
</feature>
<dbReference type="GO" id="GO:0052621">
    <property type="term" value="F:diguanylate cyclase activity"/>
    <property type="evidence" value="ECO:0007669"/>
    <property type="project" value="UniProtKB-EC"/>
</dbReference>
<evidence type="ECO:0000313" key="6">
    <source>
        <dbReference type="EMBL" id="SIS79310.1"/>
    </source>
</evidence>
<keyword evidence="4" id="KW-0472">Membrane</keyword>
<evidence type="ECO:0000256" key="4">
    <source>
        <dbReference type="SAM" id="Phobius"/>
    </source>
</evidence>
<dbReference type="InterPro" id="IPR029787">
    <property type="entry name" value="Nucleotide_cyclase"/>
</dbReference>
<dbReference type="RefSeq" id="WP_076484550.1">
    <property type="nucleotide sequence ID" value="NZ_FTOG01000005.1"/>
</dbReference>
<feature type="transmembrane region" description="Helical" evidence="4">
    <location>
        <begin position="204"/>
        <end position="224"/>
    </location>
</feature>
<dbReference type="Proteomes" id="UP000186221">
    <property type="component" value="Unassembled WGS sequence"/>
</dbReference>
<dbReference type="SUPFAM" id="SSF55073">
    <property type="entry name" value="Nucleotide cyclase"/>
    <property type="match status" value="1"/>
</dbReference>
<dbReference type="NCBIfam" id="TIGR00254">
    <property type="entry name" value="GGDEF"/>
    <property type="match status" value="1"/>
</dbReference>
<keyword evidence="4" id="KW-1133">Transmembrane helix</keyword>
<dbReference type="PANTHER" id="PTHR45138:SF9">
    <property type="entry name" value="DIGUANYLATE CYCLASE DGCM-RELATED"/>
    <property type="match status" value="1"/>
</dbReference>
<comment type="catalytic activity">
    <reaction evidence="2">
        <text>2 GTP = 3',3'-c-di-GMP + 2 diphosphate</text>
        <dbReference type="Rhea" id="RHEA:24898"/>
        <dbReference type="ChEBI" id="CHEBI:33019"/>
        <dbReference type="ChEBI" id="CHEBI:37565"/>
        <dbReference type="ChEBI" id="CHEBI:58805"/>
        <dbReference type="EC" id="2.7.7.65"/>
    </reaction>
</comment>